<dbReference type="Pfam" id="PF00098">
    <property type="entry name" value="zf-CCHC"/>
    <property type="match status" value="1"/>
</dbReference>
<protein>
    <recommendedName>
        <fullName evidence="4">CCHC-type domain-containing protein</fullName>
    </recommendedName>
</protein>
<feature type="compositionally biased region" description="Basic and acidic residues" evidence="3">
    <location>
        <begin position="466"/>
        <end position="489"/>
    </location>
</feature>
<dbReference type="SMART" id="SM00343">
    <property type="entry name" value="ZnF_C2HC"/>
    <property type="match status" value="1"/>
</dbReference>
<dbReference type="PROSITE" id="PS50158">
    <property type="entry name" value="ZF_CCHC"/>
    <property type="match status" value="1"/>
</dbReference>
<dbReference type="InterPro" id="IPR045358">
    <property type="entry name" value="Ty3_capsid"/>
</dbReference>
<dbReference type="Gene3D" id="4.10.60.10">
    <property type="entry name" value="Zinc finger, CCHC-type"/>
    <property type="match status" value="1"/>
</dbReference>
<evidence type="ECO:0000313" key="6">
    <source>
        <dbReference type="Proteomes" id="UP000008370"/>
    </source>
</evidence>
<keyword evidence="2" id="KW-0479">Metal-binding</keyword>
<accession>K5XBV4</accession>
<feature type="compositionally biased region" description="Polar residues" evidence="3">
    <location>
        <begin position="94"/>
        <end position="105"/>
    </location>
</feature>
<dbReference type="GO" id="GO:0008270">
    <property type="term" value="F:zinc ion binding"/>
    <property type="evidence" value="ECO:0007669"/>
    <property type="project" value="UniProtKB-KW"/>
</dbReference>
<feature type="region of interest" description="Disordered" evidence="3">
    <location>
        <begin position="94"/>
        <end position="185"/>
    </location>
</feature>
<dbReference type="GeneID" id="18910603"/>
<dbReference type="EMBL" id="JH930468">
    <property type="protein sequence ID" value="EKM60457.1"/>
    <property type="molecule type" value="Genomic_DNA"/>
</dbReference>
<dbReference type="RefSeq" id="XP_007389915.1">
    <property type="nucleotide sequence ID" value="XM_007389853.1"/>
</dbReference>
<dbReference type="InterPro" id="IPR032567">
    <property type="entry name" value="RTL1-rel"/>
</dbReference>
<feature type="compositionally biased region" description="Polar residues" evidence="3">
    <location>
        <begin position="516"/>
        <end position="529"/>
    </location>
</feature>
<keyword evidence="6" id="KW-1185">Reference proteome</keyword>
<reference evidence="5 6" key="1">
    <citation type="journal article" date="2012" name="BMC Genomics">
        <title>Comparative genomics of the white-rot fungi, Phanerochaete carnosa and P. chrysosporium, to elucidate the genetic basis of the distinct wood types they colonize.</title>
        <authorList>
            <person name="Suzuki H."/>
            <person name="MacDonald J."/>
            <person name="Syed K."/>
            <person name="Salamov A."/>
            <person name="Hori C."/>
            <person name="Aerts A."/>
            <person name="Henrissat B."/>
            <person name="Wiebenga A."/>
            <person name="vanKuyk P.A."/>
            <person name="Barry K."/>
            <person name="Lindquist E."/>
            <person name="LaButti K."/>
            <person name="Lapidus A."/>
            <person name="Lucas S."/>
            <person name="Coutinho P."/>
            <person name="Gong Y."/>
            <person name="Samejima M."/>
            <person name="Mahadevan R."/>
            <person name="Abou-Zaid M."/>
            <person name="de Vries R.P."/>
            <person name="Igarashi K."/>
            <person name="Yadav J.S."/>
            <person name="Grigoriev I.V."/>
            <person name="Master E.R."/>
        </authorList>
    </citation>
    <scope>NUCLEOTIDE SEQUENCE [LARGE SCALE GENOMIC DNA]</scope>
    <source>
        <strain evidence="5 6">HHB-10118-sp</strain>
    </source>
</reference>
<dbReference type="InterPro" id="IPR036875">
    <property type="entry name" value="Znf_CCHC_sf"/>
</dbReference>
<gene>
    <name evidence="5" type="ORF">PHACADRAFT_189588</name>
</gene>
<evidence type="ECO:0000256" key="2">
    <source>
        <dbReference type="PROSITE-ProRule" id="PRU00047"/>
    </source>
</evidence>
<keyword evidence="2" id="KW-0862">Zinc</keyword>
<evidence type="ECO:0000259" key="4">
    <source>
        <dbReference type="PROSITE" id="PS50158"/>
    </source>
</evidence>
<dbReference type="KEGG" id="pco:PHACADRAFT_189588"/>
<sequence length="529" mass="60687">MSFRFVHMVERITTPILVHKEFAERSVEGHHAPALVNHQHETQVVHDVEDVSGGHIASVERDGLKIKPLNFQCNETQEEDEAFADLRQVYATKNSQDDYSTSNWGTTTTDTTKDIGDIVFNNSAPTDTTHTKEQYEYHKDSPSAIQHKKNSSKKGTGLTKKPGLEKNKPNKQLNYPPAYHHPDHRHHTHTINLVDIAEHPAGQKPLPLSKLEPFDIPLPDLDVPIPPERQEEIYEVTRQLQMPSTMADTNTLMREMIEALQKANEHASTPKPQKFDGTQRIQDFLKDCDIYFKGKDTTKDAKKILFVLNNTEKKPHDWCRTKFDEYEASTTWPTWTKFKEDFAKAFQKVDSEVDAIVKLDRIMQSDFDSVNDYNVEFNRLVKEAKYNNLSTDTYLQRTYTGGLKSVLAKTLIQREKKPTTLQGWQEEALKLDNAEIEWDKLRRGRQRGRIDKTTSHSGGNGGGGRTQERDPDAMDIDAVSRDQTRREGRCFNCEGKGHIARNCPSPKKPQQRDQQGRYQPNRSQQGNRP</sequence>
<dbReference type="OrthoDB" id="2728997at2759"/>
<evidence type="ECO:0000256" key="1">
    <source>
        <dbReference type="ARBA" id="ARBA00022664"/>
    </source>
</evidence>
<keyword evidence="2" id="KW-0863">Zinc-finger</keyword>
<dbReference type="AlphaFoldDB" id="K5XBV4"/>
<evidence type="ECO:0000256" key="3">
    <source>
        <dbReference type="SAM" id="MobiDB-lite"/>
    </source>
</evidence>
<dbReference type="HOGENOM" id="CLU_514932_0_0_1"/>
<proteinExistence type="predicted"/>
<organism evidence="5 6">
    <name type="scientific">Phanerochaete carnosa (strain HHB-10118-sp)</name>
    <name type="common">White-rot fungus</name>
    <name type="synonym">Peniophora carnosa</name>
    <dbReference type="NCBI Taxonomy" id="650164"/>
    <lineage>
        <taxon>Eukaryota</taxon>
        <taxon>Fungi</taxon>
        <taxon>Dikarya</taxon>
        <taxon>Basidiomycota</taxon>
        <taxon>Agaricomycotina</taxon>
        <taxon>Agaricomycetes</taxon>
        <taxon>Polyporales</taxon>
        <taxon>Phanerochaetaceae</taxon>
        <taxon>Phanerochaete</taxon>
    </lineage>
</organism>
<dbReference type="GO" id="GO:0003676">
    <property type="term" value="F:nucleic acid binding"/>
    <property type="evidence" value="ECO:0007669"/>
    <property type="project" value="InterPro"/>
</dbReference>
<name>K5XBV4_PHACS</name>
<evidence type="ECO:0000313" key="5">
    <source>
        <dbReference type="EMBL" id="EKM60457.1"/>
    </source>
</evidence>
<feature type="region of interest" description="Disordered" evidence="3">
    <location>
        <begin position="445"/>
        <end position="529"/>
    </location>
</feature>
<dbReference type="GO" id="GO:0006397">
    <property type="term" value="P:mRNA processing"/>
    <property type="evidence" value="ECO:0007669"/>
    <property type="project" value="UniProtKB-KW"/>
</dbReference>
<dbReference type="PANTHER" id="PTHR15503:SF22">
    <property type="entry name" value="TRANSPOSON TY3-I GAG POLYPROTEIN"/>
    <property type="match status" value="1"/>
</dbReference>
<dbReference type="InParanoid" id="K5XBV4"/>
<dbReference type="Pfam" id="PF19259">
    <property type="entry name" value="Ty3_capsid"/>
    <property type="match status" value="1"/>
</dbReference>
<dbReference type="SUPFAM" id="SSF57756">
    <property type="entry name" value="Retrovirus zinc finger-like domains"/>
    <property type="match status" value="1"/>
</dbReference>
<feature type="domain" description="CCHC-type" evidence="4">
    <location>
        <begin position="489"/>
        <end position="505"/>
    </location>
</feature>
<dbReference type="Proteomes" id="UP000008370">
    <property type="component" value="Unassembled WGS sequence"/>
</dbReference>
<dbReference type="InterPro" id="IPR001878">
    <property type="entry name" value="Znf_CCHC"/>
</dbReference>
<dbReference type="PANTHER" id="PTHR15503">
    <property type="entry name" value="LDOC1 RELATED"/>
    <property type="match status" value="1"/>
</dbReference>
<keyword evidence="1" id="KW-0507">mRNA processing</keyword>
<feature type="compositionally biased region" description="Basic and acidic residues" evidence="3">
    <location>
        <begin position="129"/>
        <end position="141"/>
    </location>
</feature>
<dbReference type="STRING" id="650164.K5XBV4"/>